<dbReference type="GO" id="GO:0015074">
    <property type="term" value="P:DNA integration"/>
    <property type="evidence" value="ECO:0007669"/>
    <property type="project" value="InterPro"/>
</dbReference>
<keyword evidence="5" id="KW-1185">Reference proteome</keyword>
<dbReference type="Gene3D" id="3.30.420.10">
    <property type="entry name" value="Ribonuclease H-like superfamily/Ribonuclease H"/>
    <property type="match status" value="1"/>
</dbReference>
<dbReference type="Proteomes" id="UP001227192">
    <property type="component" value="Unassembled WGS sequence"/>
</dbReference>
<evidence type="ECO:0000259" key="3">
    <source>
        <dbReference type="PROSITE" id="PS50994"/>
    </source>
</evidence>
<dbReference type="GO" id="GO:0005634">
    <property type="term" value="C:nucleus"/>
    <property type="evidence" value="ECO:0007669"/>
    <property type="project" value="UniProtKB-ARBA"/>
</dbReference>
<reference evidence="4" key="1">
    <citation type="submission" date="2015-06" db="EMBL/GenBank/DDBJ databases">
        <authorList>
            <person name="Nguyen H."/>
        </authorList>
    </citation>
    <scope>NUCLEOTIDE SEQUENCE</scope>
    <source>
        <strain evidence="4">DAOM 180753</strain>
    </source>
</reference>
<feature type="region of interest" description="Disordered" evidence="2">
    <location>
        <begin position="378"/>
        <end position="397"/>
    </location>
</feature>
<gene>
    <name evidence="4" type="ORF">VN97_g11922</name>
</gene>
<accession>A0AAI9T799</accession>
<keyword evidence="1" id="KW-0694">RNA-binding</keyword>
<dbReference type="Pfam" id="PF07727">
    <property type="entry name" value="RVT_2"/>
    <property type="match status" value="1"/>
</dbReference>
<reference evidence="4" key="2">
    <citation type="journal article" date="2016" name="Fungal Biol.">
        <title>Ochratoxin A production by Penicillium thymicola.</title>
        <authorList>
            <person name="Nguyen H.D.T."/>
            <person name="McMullin D.R."/>
            <person name="Ponomareva E."/>
            <person name="Riley R."/>
            <person name="Pomraning K.R."/>
            <person name="Baker S.E."/>
            <person name="Seifert K.A."/>
        </authorList>
    </citation>
    <scope>NUCLEOTIDE SEQUENCE</scope>
    <source>
        <strain evidence="4">DAOM 180753</strain>
    </source>
</reference>
<organism evidence="4 5">
    <name type="scientific">Penicillium thymicola</name>
    <dbReference type="NCBI Taxonomy" id="293382"/>
    <lineage>
        <taxon>Eukaryota</taxon>
        <taxon>Fungi</taxon>
        <taxon>Dikarya</taxon>
        <taxon>Ascomycota</taxon>
        <taxon>Pezizomycotina</taxon>
        <taxon>Eurotiomycetes</taxon>
        <taxon>Eurotiomycetidae</taxon>
        <taxon>Eurotiales</taxon>
        <taxon>Aspergillaceae</taxon>
        <taxon>Penicillium</taxon>
    </lineage>
</organism>
<dbReference type="SUPFAM" id="SSF56672">
    <property type="entry name" value="DNA/RNA polymerases"/>
    <property type="match status" value="1"/>
</dbReference>
<name>A0AAI9T799_PENTH</name>
<dbReference type="GO" id="GO:0003723">
    <property type="term" value="F:RNA binding"/>
    <property type="evidence" value="ECO:0007669"/>
    <property type="project" value="UniProtKB-KW"/>
</dbReference>
<dbReference type="EMBL" id="LACB01000749">
    <property type="protein sequence ID" value="KAJ9481550.1"/>
    <property type="molecule type" value="Genomic_DNA"/>
</dbReference>
<dbReference type="CDD" id="cd09272">
    <property type="entry name" value="RNase_HI_RT_Ty1"/>
    <property type="match status" value="1"/>
</dbReference>
<dbReference type="SUPFAM" id="SSF53098">
    <property type="entry name" value="Ribonuclease H-like"/>
    <property type="match status" value="1"/>
</dbReference>
<dbReference type="PANTHER" id="PTHR11439:SF515">
    <property type="entry name" value="GAG-POL POLYPROTEIN"/>
    <property type="match status" value="1"/>
</dbReference>
<evidence type="ECO:0000313" key="4">
    <source>
        <dbReference type="EMBL" id="KAJ9481550.1"/>
    </source>
</evidence>
<dbReference type="InterPro" id="IPR036397">
    <property type="entry name" value="RNaseH_sf"/>
</dbReference>
<evidence type="ECO:0000256" key="1">
    <source>
        <dbReference type="ARBA" id="ARBA00022884"/>
    </source>
</evidence>
<evidence type="ECO:0000313" key="5">
    <source>
        <dbReference type="Proteomes" id="UP001227192"/>
    </source>
</evidence>
<dbReference type="InterPro" id="IPR012337">
    <property type="entry name" value="RNaseH-like_sf"/>
</dbReference>
<protein>
    <recommendedName>
        <fullName evidence="3">Integrase catalytic domain-containing protein</fullName>
    </recommendedName>
</protein>
<proteinExistence type="predicted"/>
<dbReference type="AlphaFoldDB" id="A0AAI9T799"/>
<sequence length="969" mass="109247">MKVDIKGLPVSKQPSGECAVGRAVHKPRRAPVLHRSTKPGELVYVDIGGGGKLKPAIETGARYWLLMIDDYDGWAEVRFLRTKSEAEHAIKDLVIQYEQDRQCRIGEFVTPHQINAPETNPITGDIQSDNGGEFVYHKLQDWAKMRGIPWYFIAPYAHEQNGKIERLMRIVGERMRCLLADSKLPQFLWAGIMKTVVMVRNMTFYNGRKLAEREPTTPYEMRYGRKPDLSFLRIIGSKVWKLFPKEAIQRSREGRHLAHRAELGFLTGYIQNPAKSGGTMHTVRDAIIDEGPDWDLYNNPDFPLPTFSQQGEQQQKTPQITAIEYSDHENSDKSDRSDYLVLEGEIDGISDSESEDSLQVMIIQSTKKVEPPVIETSSHPAINLTSSPPPVPQPTTISRSDRARIQTLENTTTVLWTENHQKEASLPVLPSPEELAKTPAKWFESPETLTEAKSSPFWPWWHQAMKSEISQFKILGVWKPVRPPKGSKILTGRWVFKLKTDANGRPIKFKARWVARGNNQQEGVDFEEAYAATGRYETLRVLLAIIALKGLYTAHMDVNLAYLNAKLDETIYMRYPDGFESDGLVCLLLRSLYGLRQSAADWYKTLSKFLLSHNFKSSFADPCLYVHHEQGGGIIIVFVYVDDMLLAASTPSLLQVTKEAISSKWTTSDLGELSHYLSLKIRHDRTKGLVQIGQKAYVDKFPELSSRVSPKQLIPMNPNEILLKSEEDVDSSESKDYQSFTGSLMYAGTVSRPDLALSLGILTKFNRKPNESHILAAHKANQYAKRSSSTTIMYGRPRNEGDTGAEDGMGLWGCVDASFGSDPDTLRSRTRWVFFLVGGPISWSSKQQACVTKSSAEAVYYALSDAGSQALWLQRLLLDLRVHKASEPVHLYCDSQSAIAMSQGHKHSSRSRHIEVHHHWIREKVQEGKIQISHVPGAQNIADGLTKPLPKPAFERFKKGLSLESMSKQ</sequence>
<dbReference type="PROSITE" id="PS50994">
    <property type="entry name" value="INTEGRASE"/>
    <property type="match status" value="1"/>
</dbReference>
<comment type="caution">
    <text evidence="4">The sequence shown here is derived from an EMBL/GenBank/DDBJ whole genome shotgun (WGS) entry which is preliminary data.</text>
</comment>
<feature type="domain" description="Integrase catalytic" evidence="3">
    <location>
        <begin position="35"/>
        <end position="226"/>
    </location>
</feature>
<dbReference type="PANTHER" id="PTHR11439">
    <property type="entry name" value="GAG-POL-RELATED RETROTRANSPOSON"/>
    <property type="match status" value="1"/>
</dbReference>
<dbReference type="InterPro" id="IPR013103">
    <property type="entry name" value="RVT_2"/>
</dbReference>
<evidence type="ECO:0000256" key="2">
    <source>
        <dbReference type="SAM" id="MobiDB-lite"/>
    </source>
</evidence>
<dbReference type="InterPro" id="IPR001584">
    <property type="entry name" value="Integrase_cat-core"/>
</dbReference>
<dbReference type="InterPro" id="IPR043502">
    <property type="entry name" value="DNA/RNA_pol_sf"/>
</dbReference>